<name>A0AA40F293_9PEZI</name>
<feature type="domain" description="Nrap protein" evidence="7">
    <location>
        <begin position="138"/>
        <end position="288"/>
    </location>
</feature>
<feature type="domain" description="Nrap protein" evidence="8">
    <location>
        <begin position="291"/>
        <end position="433"/>
    </location>
</feature>
<feature type="region of interest" description="Disordered" evidence="6">
    <location>
        <begin position="1082"/>
        <end position="1104"/>
    </location>
</feature>
<keyword evidence="5" id="KW-0698">rRNA processing</keyword>
<dbReference type="Pfam" id="PF17403">
    <property type="entry name" value="Nrap_D2"/>
    <property type="match status" value="1"/>
</dbReference>
<dbReference type="GO" id="GO:0006364">
    <property type="term" value="P:rRNA processing"/>
    <property type="evidence" value="ECO:0007669"/>
    <property type="project" value="UniProtKB-KW"/>
</dbReference>
<dbReference type="PANTHER" id="PTHR17972">
    <property type="entry name" value="NUCLEOLAR RNA-ASSOCIATED PROTEIN"/>
    <property type="match status" value="1"/>
</dbReference>
<dbReference type="GO" id="GO:0032545">
    <property type="term" value="C:CURI complex"/>
    <property type="evidence" value="ECO:0007669"/>
    <property type="project" value="TreeGrafter"/>
</dbReference>
<dbReference type="InterPro" id="IPR035370">
    <property type="entry name" value="Nrap_D5"/>
</dbReference>
<dbReference type="InterPro" id="IPR035369">
    <property type="entry name" value="Nrap_D4"/>
</dbReference>
<organism evidence="13 14">
    <name type="scientific">Schizothecium vesticola</name>
    <dbReference type="NCBI Taxonomy" id="314040"/>
    <lineage>
        <taxon>Eukaryota</taxon>
        <taxon>Fungi</taxon>
        <taxon>Dikarya</taxon>
        <taxon>Ascomycota</taxon>
        <taxon>Pezizomycotina</taxon>
        <taxon>Sordariomycetes</taxon>
        <taxon>Sordariomycetidae</taxon>
        <taxon>Sordariales</taxon>
        <taxon>Schizotheciaceae</taxon>
        <taxon>Schizothecium</taxon>
    </lineage>
</organism>
<dbReference type="Pfam" id="PF17405">
    <property type="entry name" value="Nrap_D4"/>
    <property type="match status" value="1"/>
</dbReference>
<keyword evidence="14" id="KW-1185">Reference proteome</keyword>
<dbReference type="AlphaFoldDB" id="A0AA40F293"/>
<keyword evidence="5" id="KW-0687">Ribonucleoprotein</keyword>
<evidence type="ECO:0000256" key="5">
    <source>
        <dbReference type="RuleBase" id="RU364032"/>
    </source>
</evidence>
<dbReference type="InterPro" id="IPR035368">
    <property type="entry name" value="Nrap_D3"/>
</dbReference>
<evidence type="ECO:0000259" key="12">
    <source>
        <dbReference type="Pfam" id="PF17407"/>
    </source>
</evidence>
<sequence length="1131" mass="125193">MDFGPAKRRKLDHAMGTPHKVLQSAASIGMSRSRTFILEAEELLEEVGLDYATAFGGAEELLHRIKGSIEAMETHDAIQISEAASRLEKKHQLKVPFPEPRPPKTCNYKVSLVKPTQFNVVGSYVYKTMASSQPAHAVDMVVVMPAETLQEKDYLDFRYFYKRAYFLAAISATLQKALGTTAQLSYELLNGNPTCPVLAIKPVAETKEKSANEEESEPAIDYAIRVIPCAPEGLFPKTKLRLGAALFRLGRPGEAETSPLPTPFYNSTLTAETCFIAYLKVIRQAEKKCAAFKKTCILGRIWLQQRGFEGDISKGGFGQLEWGLLLALLLQGGDSKGHAALSGALSATQLFKALIQFLAVTNFAEKPCILGAAQQELDAPSNCPVLFDAARQHNVAFKMSPWSAELLNQQAKRTRSLLNDPAVDQFTPTFILKADLSLHNFDLVTRLNHMGAYEKTKVPDPRGTAWFVGSDVYRILKRALADEELGSRARLIHIQMPPSSPWPITEKLKSAKNPTIEVGIVFDPANMSRTVDKGPMAGPTAEEREECEEFRQFWGEKAELRRFEGDSVRETVIWKSTTPYELCEEIMRYILNKYLHIGALEEDLTIFGDDLPQLLSLKPSDAATFNAARKAFNTFERDVRNLEDLPLHVRRLMSICPELRHSSVKLPLLVPSKSGPQPLETVISFEASGKWPESIAAIQRTKIAFLLMIGSLLEKSKEGEVKTWIGLEDAGSDSENLAFLDVVYESGAAFRLRIHSDLEETLLERQSKDKTQEQHVRTQASTLLAMFRRLYTHLPLHTQIISTMVTRFPALSPTIRLLKHWFNTHKLSCHFSDEFLELAALHVFLSPYPWDAPSTANTGFYRALHFLAHWDWRADPLILDTGGDMSKAERVAITTRLEAWRKIDPGMNHTVLFVATPHDPTGLACTALNGHARPVKVAAARMTALAKSACRVVKADGVALDPRRLFVPSLADYDVVLHLNPKAAKGALKTYPADDPAAMETDSPARTSQFKNLDRRTGESPLPLAQHPSDALLRHLNASYAGALAFFRGAPEDGSIGAIWNPQAERKKFRINLAASYKPVVGAGAASGDDSSGEDDEEEEAAEVGLNREAIVAEIARIGGDLIERIDAKGL</sequence>
<accession>A0AA40F293</accession>
<dbReference type="InterPro" id="IPR005554">
    <property type="entry name" value="NOL6/Upt22"/>
</dbReference>
<reference evidence="13" key="1">
    <citation type="submission" date="2023-06" db="EMBL/GenBank/DDBJ databases">
        <title>Genome-scale phylogeny and comparative genomics of the fungal order Sordariales.</title>
        <authorList>
            <consortium name="Lawrence Berkeley National Laboratory"/>
            <person name="Hensen N."/>
            <person name="Bonometti L."/>
            <person name="Westerberg I."/>
            <person name="Brannstrom I.O."/>
            <person name="Guillou S."/>
            <person name="Cros-Aarteil S."/>
            <person name="Calhoun S."/>
            <person name="Haridas S."/>
            <person name="Kuo A."/>
            <person name="Mondo S."/>
            <person name="Pangilinan J."/>
            <person name="Riley R."/>
            <person name="LaButti K."/>
            <person name="Andreopoulos B."/>
            <person name="Lipzen A."/>
            <person name="Chen C."/>
            <person name="Yanf M."/>
            <person name="Daum C."/>
            <person name="Ng V."/>
            <person name="Clum A."/>
            <person name="Steindorff A."/>
            <person name="Ohm R."/>
            <person name="Martin F."/>
            <person name="Silar P."/>
            <person name="Natvig D."/>
            <person name="Lalanne C."/>
            <person name="Gautier V."/>
            <person name="Ament-velasquez S.L."/>
            <person name="Kruys A."/>
            <person name="Hutchinson M.I."/>
            <person name="Powell A.J."/>
            <person name="Barry K."/>
            <person name="Miller A.N."/>
            <person name="Grigoriev I.V."/>
            <person name="Debuchy R."/>
            <person name="Gladieux P."/>
            <person name="Thoren M.H."/>
            <person name="Johannesson H."/>
        </authorList>
    </citation>
    <scope>NUCLEOTIDE SEQUENCE</scope>
    <source>
        <strain evidence="13">SMH3187-1</strain>
    </source>
</reference>
<dbReference type="Proteomes" id="UP001172155">
    <property type="component" value="Unassembled WGS sequence"/>
</dbReference>
<dbReference type="GO" id="GO:0032040">
    <property type="term" value="C:small-subunit processome"/>
    <property type="evidence" value="ECO:0007669"/>
    <property type="project" value="TreeGrafter"/>
</dbReference>
<evidence type="ECO:0000259" key="9">
    <source>
        <dbReference type="Pfam" id="PF17404"/>
    </source>
</evidence>
<dbReference type="Pfam" id="PF03813">
    <property type="entry name" value="Nrap"/>
    <property type="match status" value="1"/>
</dbReference>
<comment type="subcellular location">
    <subcellularLocation>
        <location evidence="1 5">Nucleus</location>
        <location evidence="1 5">Nucleolus</location>
    </subcellularLocation>
</comment>
<comment type="similarity">
    <text evidence="2 5">Belongs to the NRAP family.</text>
</comment>
<evidence type="ECO:0000256" key="3">
    <source>
        <dbReference type="ARBA" id="ARBA00022884"/>
    </source>
</evidence>
<feature type="domain" description="Nrap protein" evidence="11">
    <location>
        <begin position="808"/>
        <end position="968"/>
    </location>
</feature>
<dbReference type="GO" id="GO:0003723">
    <property type="term" value="F:RNA binding"/>
    <property type="evidence" value="ECO:0007669"/>
    <property type="project" value="UniProtKB-KW"/>
</dbReference>
<evidence type="ECO:0000313" key="13">
    <source>
        <dbReference type="EMBL" id="KAK0749884.1"/>
    </source>
</evidence>
<evidence type="ECO:0000259" key="7">
    <source>
        <dbReference type="Pfam" id="PF03813"/>
    </source>
</evidence>
<dbReference type="Pfam" id="PF17406">
    <property type="entry name" value="Nrap_D5"/>
    <property type="match status" value="1"/>
</dbReference>
<feature type="domain" description="Nrap protein" evidence="12">
    <location>
        <begin position="970"/>
        <end position="1126"/>
    </location>
</feature>
<evidence type="ECO:0000256" key="6">
    <source>
        <dbReference type="SAM" id="MobiDB-lite"/>
    </source>
</evidence>
<feature type="domain" description="Nrap protein" evidence="9">
    <location>
        <begin position="439"/>
        <end position="595"/>
    </location>
</feature>
<dbReference type="PANTHER" id="PTHR17972:SF0">
    <property type="entry name" value="NUCLEOLAR PROTEIN 6"/>
    <property type="match status" value="1"/>
</dbReference>
<dbReference type="EMBL" id="JAUKUD010000003">
    <property type="protein sequence ID" value="KAK0749884.1"/>
    <property type="molecule type" value="Genomic_DNA"/>
</dbReference>
<evidence type="ECO:0000256" key="2">
    <source>
        <dbReference type="ARBA" id="ARBA00006674"/>
    </source>
</evidence>
<proteinExistence type="inferred from homology"/>
<dbReference type="Pfam" id="PF17404">
    <property type="entry name" value="Nrap_D3"/>
    <property type="match status" value="1"/>
</dbReference>
<dbReference type="InterPro" id="IPR035082">
    <property type="entry name" value="Nrap_D1"/>
</dbReference>
<evidence type="ECO:0000313" key="14">
    <source>
        <dbReference type="Proteomes" id="UP001172155"/>
    </source>
</evidence>
<dbReference type="Gene3D" id="3.30.70.3030">
    <property type="match status" value="1"/>
</dbReference>
<protein>
    <recommendedName>
        <fullName evidence="5">U3 small nucleolar RNA-associated protein 22</fullName>
    </recommendedName>
</protein>
<dbReference type="InterPro" id="IPR035371">
    <property type="entry name" value="Nrap_D6"/>
</dbReference>
<keyword evidence="5" id="KW-0690">Ribosome biogenesis</keyword>
<evidence type="ECO:0000256" key="1">
    <source>
        <dbReference type="ARBA" id="ARBA00004604"/>
    </source>
</evidence>
<evidence type="ECO:0000256" key="4">
    <source>
        <dbReference type="ARBA" id="ARBA00023242"/>
    </source>
</evidence>
<dbReference type="Pfam" id="PF17407">
    <property type="entry name" value="Nrap_D6"/>
    <property type="match status" value="1"/>
</dbReference>
<keyword evidence="3 5" id="KW-0694">RNA-binding</keyword>
<feature type="compositionally biased region" description="Acidic residues" evidence="6">
    <location>
        <begin position="1091"/>
        <end position="1102"/>
    </location>
</feature>
<dbReference type="Gene3D" id="1.10.1410.10">
    <property type="match status" value="1"/>
</dbReference>
<keyword evidence="4 5" id="KW-0539">Nucleus</keyword>
<dbReference type="GO" id="GO:0034456">
    <property type="term" value="C:UTP-C complex"/>
    <property type="evidence" value="ECO:0007669"/>
    <property type="project" value="TreeGrafter"/>
</dbReference>
<comment type="caution">
    <text evidence="13">The sequence shown here is derived from an EMBL/GenBank/DDBJ whole genome shotgun (WGS) entry which is preliminary data.</text>
</comment>
<evidence type="ECO:0000259" key="10">
    <source>
        <dbReference type="Pfam" id="PF17405"/>
    </source>
</evidence>
<evidence type="ECO:0000259" key="11">
    <source>
        <dbReference type="Pfam" id="PF17406"/>
    </source>
</evidence>
<feature type="domain" description="Nrap protein" evidence="10">
    <location>
        <begin position="619"/>
        <end position="805"/>
    </location>
</feature>
<evidence type="ECO:0000259" key="8">
    <source>
        <dbReference type="Pfam" id="PF17403"/>
    </source>
</evidence>
<dbReference type="InterPro" id="IPR035367">
    <property type="entry name" value="Nrap_D2"/>
</dbReference>
<dbReference type="GO" id="GO:0006409">
    <property type="term" value="P:tRNA export from nucleus"/>
    <property type="evidence" value="ECO:0007669"/>
    <property type="project" value="TreeGrafter"/>
</dbReference>
<gene>
    <name evidence="13" type="ORF">B0T18DRAFT_322859</name>
</gene>